<dbReference type="Gene3D" id="2.70.98.40">
    <property type="entry name" value="Glycoside hydrolase, family 65, N-terminal domain"/>
    <property type="match status" value="1"/>
</dbReference>
<proteinExistence type="inferred from homology"/>
<dbReference type="RefSeq" id="WP_117331518.1">
    <property type="nucleotide sequence ID" value="NZ_QUWK01000022.1"/>
</dbReference>
<dbReference type="InterPro" id="IPR005196">
    <property type="entry name" value="Glyco_hydro_65_N"/>
</dbReference>
<dbReference type="SUPFAM" id="SSF48208">
    <property type="entry name" value="Six-hairpin glycosidases"/>
    <property type="match status" value="1"/>
</dbReference>
<dbReference type="Gene3D" id="1.50.10.10">
    <property type="match status" value="1"/>
</dbReference>
<dbReference type="InterPro" id="IPR011013">
    <property type="entry name" value="Gal_mutarotase_sf_dom"/>
</dbReference>
<feature type="domain" description="Glycoside hydrolase family 65 N-terminal" evidence="7">
    <location>
        <begin position="15"/>
        <end position="237"/>
    </location>
</feature>
<evidence type="ECO:0000259" key="6">
    <source>
        <dbReference type="Pfam" id="PF03632"/>
    </source>
</evidence>
<dbReference type="Pfam" id="PF03636">
    <property type="entry name" value="Glyco_hydro_65N"/>
    <property type="match status" value="1"/>
</dbReference>
<dbReference type="AlphaFoldDB" id="A0A372MES8"/>
<dbReference type="PIRSF" id="PIRSF036289">
    <property type="entry name" value="Glycosyl_hydrolase_malt_phosph"/>
    <property type="match status" value="1"/>
</dbReference>
<evidence type="ECO:0000313" key="9">
    <source>
        <dbReference type="Proteomes" id="UP000264002"/>
    </source>
</evidence>
<evidence type="ECO:0000256" key="4">
    <source>
        <dbReference type="PIRSR" id="PIRSR036289-50"/>
    </source>
</evidence>
<reference evidence="8 9" key="2">
    <citation type="submission" date="2018-09" db="EMBL/GenBank/DDBJ databases">
        <title>Genome of Sphaerochaeta halotolerans strain 4-11.</title>
        <authorList>
            <person name="Nazina T.N."/>
            <person name="Sokolova D.S."/>
        </authorList>
    </citation>
    <scope>NUCLEOTIDE SEQUENCE [LARGE SCALE GENOMIC DNA]</scope>
    <source>
        <strain evidence="8 9">4-11</strain>
    </source>
</reference>
<evidence type="ECO:0000313" key="8">
    <source>
        <dbReference type="EMBL" id="RFU93710.1"/>
    </source>
</evidence>
<keyword evidence="9" id="KW-1185">Reference proteome</keyword>
<dbReference type="PANTHER" id="PTHR11051">
    <property type="entry name" value="GLYCOSYL HYDROLASE-RELATED"/>
    <property type="match status" value="1"/>
</dbReference>
<evidence type="ECO:0000259" key="7">
    <source>
        <dbReference type="Pfam" id="PF03636"/>
    </source>
</evidence>
<keyword evidence="8" id="KW-0378">Hydrolase</keyword>
<gene>
    <name evidence="8" type="ORF">DYP60_13355</name>
</gene>
<feature type="binding site" evidence="5">
    <location>
        <begin position="542"/>
        <end position="543"/>
    </location>
    <ligand>
        <name>substrate</name>
    </ligand>
</feature>
<keyword evidence="2" id="KW-0328">Glycosyltransferase</keyword>
<dbReference type="EMBL" id="QUWK01000022">
    <property type="protein sequence ID" value="RFU93710.1"/>
    <property type="molecule type" value="Genomic_DNA"/>
</dbReference>
<dbReference type="PANTHER" id="PTHR11051:SF8">
    <property type="entry name" value="PROTEIN-GLUCOSYLGALACTOSYLHYDROXYLYSINE GLUCOSIDASE"/>
    <property type="match status" value="1"/>
</dbReference>
<dbReference type="InterPro" id="IPR005195">
    <property type="entry name" value="Glyco_hydro_65_M"/>
</dbReference>
<dbReference type="GO" id="GO:0016757">
    <property type="term" value="F:glycosyltransferase activity"/>
    <property type="evidence" value="ECO:0007669"/>
    <property type="project" value="UniProtKB-KW"/>
</dbReference>
<dbReference type="InterPro" id="IPR017045">
    <property type="entry name" value="Malt_Pase/Glycosyl_Hdrlase"/>
</dbReference>
<dbReference type="Gene3D" id="2.60.420.10">
    <property type="entry name" value="Maltose phosphorylase, domain 3"/>
    <property type="match status" value="1"/>
</dbReference>
<feature type="binding site" evidence="5">
    <location>
        <begin position="314"/>
        <end position="315"/>
    </location>
    <ligand>
        <name>substrate</name>
    </ligand>
</feature>
<feature type="active site" description="Proton donor" evidence="4">
    <location>
        <position position="443"/>
    </location>
</feature>
<accession>A0A372MES8</accession>
<keyword evidence="3" id="KW-0808">Transferase</keyword>
<comment type="similarity">
    <text evidence="1">Belongs to the glycosyl hydrolase 65 family.</text>
</comment>
<dbReference type="GO" id="GO:0030246">
    <property type="term" value="F:carbohydrate binding"/>
    <property type="evidence" value="ECO:0007669"/>
    <property type="project" value="InterPro"/>
</dbReference>
<evidence type="ECO:0000256" key="2">
    <source>
        <dbReference type="ARBA" id="ARBA00022676"/>
    </source>
</evidence>
<dbReference type="InterPro" id="IPR008928">
    <property type="entry name" value="6-hairpin_glycosidase_sf"/>
</dbReference>
<comment type="caution">
    <text evidence="8">The sequence shown here is derived from an EMBL/GenBank/DDBJ whole genome shotgun (WGS) entry which is preliminary data.</text>
</comment>
<dbReference type="SUPFAM" id="SSF74650">
    <property type="entry name" value="Galactose mutarotase-like"/>
    <property type="match status" value="1"/>
</dbReference>
<dbReference type="InterPro" id="IPR037018">
    <property type="entry name" value="GH65_N"/>
</dbReference>
<protein>
    <submittedName>
        <fullName evidence="8">Glycoside hydrolase family 65 protein</fullName>
    </submittedName>
</protein>
<evidence type="ECO:0000256" key="3">
    <source>
        <dbReference type="ARBA" id="ARBA00022679"/>
    </source>
</evidence>
<dbReference type="InterPro" id="IPR012341">
    <property type="entry name" value="6hp_glycosidase-like_sf"/>
</dbReference>
<reference evidence="9" key="1">
    <citation type="submission" date="2018-08" db="EMBL/GenBank/DDBJ databases">
        <authorList>
            <person name="Grouzdev D.S."/>
            <person name="Krutkina M.S."/>
        </authorList>
    </citation>
    <scope>NUCLEOTIDE SEQUENCE [LARGE SCALE GENOMIC DNA]</scope>
    <source>
        <strain evidence="9">4-11</strain>
    </source>
</reference>
<dbReference type="GO" id="GO:0004553">
    <property type="term" value="F:hydrolase activity, hydrolyzing O-glycosyl compounds"/>
    <property type="evidence" value="ECO:0007669"/>
    <property type="project" value="TreeGrafter"/>
</dbReference>
<dbReference type="GO" id="GO:0005975">
    <property type="term" value="P:carbohydrate metabolic process"/>
    <property type="evidence" value="ECO:0007669"/>
    <property type="project" value="InterPro"/>
</dbReference>
<feature type="domain" description="Glycoside hydrolase family 65 central catalytic" evidence="6">
    <location>
        <begin position="281"/>
        <end position="630"/>
    </location>
</feature>
<organism evidence="8 9">
    <name type="scientific">Sphaerochaeta halotolerans</name>
    <dbReference type="NCBI Taxonomy" id="2293840"/>
    <lineage>
        <taxon>Bacteria</taxon>
        <taxon>Pseudomonadati</taxon>
        <taxon>Spirochaetota</taxon>
        <taxon>Spirochaetia</taxon>
        <taxon>Spirochaetales</taxon>
        <taxon>Sphaerochaetaceae</taxon>
        <taxon>Sphaerochaeta</taxon>
    </lineage>
</organism>
<evidence type="ECO:0000256" key="5">
    <source>
        <dbReference type="PIRSR" id="PIRSR036289-51"/>
    </source>
</evidence>
<sequence length="699" mass="79342">MEIGKHNTYLPWQIETDINEQNERFCQSIFYQGNGRFGLRAVLPGDTYTSENHGAYKAGGFEYIKNGITDMVNLPDPLRLDVFIDSVPLSNIGSKQILDMKRGLMTRTWETDQFSCTYSRVVSFKEKDLTGHRFFMKVKKQLSLFVVDAIDDSVMNLPINDDQTVENEESLGLLKECHFSWEDGVLTMKGNTIHDTLTFTYAKRFGSSVPGNECGSQKRYETELSAGSTFFLEAVVSLEGNSLEWYDFDKLRSESEEALSLFWKEHDIILSGPVEDQCAIRWALFNLKQNEPEEGLSIGARGLTHSRYKGCYFWDTEIFILPYYLYTNPTIAKNILSYRIGTFPQAKEYAASLNLKGARYPWMSALDGSEQCESWDTGKCEVHVTADIVWAMDQYVQATGDHAFEKKNLVEIYLETARFWASRCTYIAQSDRYEMLFVKGPNEYGGVTKNNTYTTCMALNTIKLALAATKRGELVLSSEERAEFEAIISKAVIPYSDEEGTYLEDDLFPLQEPFDLKAHKTSGKALYHTICFDRLQRYKVVKQPDVLLLYLLLPEYFSVEEARNAWSLYEPITSHDSTLSWGMHALIAYKLGLQEVGEQYLRQAMFLDLEELMENTSGEGLHIGAMGALLQAVLFGVMGLSFSGSVSASPSLPPSWQQIESKVTYKGERYRVVCDTKGSRLEKISLTNDEMSSILNLNA</sequence>
<name>A0A372MES8_9SPIR</name>
<evidence type="ECO:0000256" key="1">
    <source>
        <dbReference type="ARBA" id="ARBA00006768"/>
    </source>
</evidence>
<dbReference type="Proteomes" id="UP000264002">
    <property type="component" value="Unassembled WGS sequence"/>
</dbReference>
<dbReference type="Pfam" id="PF03632">
    <property type="entry name" value="Glyco_hydro_65m"/>
    <property type="match status" value="1"/>
</dbReference>